<keyword evidence="4 7" id="KW-0732">Signal</keyword>
<dbReference type="InterPro" id="IPR029058">
    <property type="entry name" value="AB_hydrolase_fold"/>
</dbReference>
<dbReference type="FunFam" id="3.40.50.1820:FF:000096">
    <property type="entry name" value="Carboxypeptidase vitellogenic-like"/>
    <property type="match status" value="1"/>
</dbReference>
<dbReference type="PROSITE" id="PS00560">
    <property type="entry name" value="CARBOXYPEPT_SER_HIS"/>
    <property type="match status" value="1"/>
</dbReference>
<evidence type="ECO:0000256" key="3">
    <source>
        <dbReference type="ARBA" id="ARBA00022670"/>
    </source>
</evidence>
<evidence type="ECO:0000313" key="8">
    <source>
        <dbReference type="Proteomes" id="UP000694867"/>
    </source>
</evidence>
<evidence type="ECO:0000256" key="5">
    <source>
        <dbReference type="ARBA" id="ARBA00022801"/>
    </source>
</evidence>
<dbReference type="RefSeq" id="XP_003748417.1">
    <property type="nucleotide sequence ID" value="XM_003748369.1"/>
</dbReference>
<accession>A0AAJ6W118</accession>
<evidence type="ECO:0000256" key="1">
    <source>
        <dbReference type="ARBA" id="ARBA00009431"/>
    </source>
</evidence>
<protein>
    <submittedName>
        <fullName evidence="9">Probable serine carboxypeptidase CPVL</fullName>
    </submittedName>
</protein>
<dbReference type="SUPFAM" id="SSF53474">
    <property type="entry name" value="alpha/beta-Hydrolases"/>
    <property type="match status" value="1"/>
</dbReference>
<dbReference type="AlphaFoldDB" id="A0AAJ6W118"/>
<dbReference type="Pfam" id="PF00450">
    <property type="entry name" value="Peptidase_S10"/>
    <property type="match status" value="1"/>
</dbReference>
<dbReference type="InterPro" id="IPR001563">
    <property type="entry name" value="Peptidase_S10"/>
</dbReference>
<dbReference type="KEGG" id="goe:100903145"/>
<dbReference type="InterPro" id="IPR033124">
    <property type="entry name" value="Ser_caboxypep_his_AS"/>
</dbReference>
<reference evidence="9" key="1">
    <citation type="submission" date="2025-08" db="UniProtKB">
        <authorList>
            <consortium name="RefSeq"/>
        </authorList>
    </citation>
    <scope>IDENTIFICATION</scope>
</reference>
<dbReference type="GO" id="GO:0006508">
    <property type="term" value="P:proteolysis"/>
    <property type="evidence" value="ECO:0007669"/>
    <property type="project" value="UniProtKB-KW"/>
</dbReference>
<dbReference type="Gene3D" id="3.40.50.1820">
    <property type="entry name" value="alpha/beta hydrolase"/>
    <property type="match status" value="1"/>
</dbReference>
<keyword evidence="6" id="KW-0325">Glycoprotein</keyword>
<gene>
    <name evidence="9" type="primary">LOC100903145</name>
</gene>
<keyword evidence="8" id="KW-1185">Reference proteome</keyword>
<feature type="signal peptide" evidence="7">
    <location>
        <begin position="1"/>
        <end position="22"/>
    </location>
</feature>
<dbReference type="PANTHER" id="PTHR11802">
    <property type="entry name" value="SERINE PROTEASE FAMILY S10 SERINE CARBOXYPEPTIDASE"/>
    <property type="match status" value="1"/>
</dbReference>
<evidence type="ECO:0000256" key="6">
    <source>
        <dbReference type="ARBA" id="ARBA00023180"/>
    </source>
</evidence>
<proteinExistence type="inferred from homology"/>
<evidence type="ECO:0000256" key="7">
    <source>
        <dbReference type="SAM" id="SignalP"/>
    </source>
</evidence>
<feature type="chain" id="PRO_5042619897" evidence="7">
    <location>
        <begin position="23"/>
        <end position="469"/>
    </location>
</feature>
<evidence type="ECO:0000256" key="2">
    <source>
        <dbReference type="ARBA" id="ARBA00022645"/>
    </source>
</evidence>
<dbReference type="Proteomes" id="UP000694867">
    <property type="component" value="Unplaced"/>
</dbReference>
<dbReference type="PRINTS" id="PR00724">
    <property type="entry name" value="CRBOXYPTASEC"/>
</dbReference>
<evidence type="ECO:0000256" key="4">
    <source>
        <dbReference type="ARBA" id="ARBA00022729"/>
    </source>
</evidence>
<sequence length="469" mass="52845">MSPCRRVAIFTLLPLIWIASSAEQSPLLLTPLISRNELLRARNLSLVGSLDGCDNPETYSGYLTVNETTNANLFFWFIPAMNTSPTAPVVLWLQGSPGSSSLFGLFVEHGPYEVTKNLSLQPRASTWAKSFNMLYIDNPVGAGFSYVSPDGHARNFSDVGRDLFIGLQQFFTLFDEYGENDFYVAGESFAGKFVPALAHEILRNNLTAKMNLQGIIIGSSLCDPPTMMSYADFLLNLGLISEIQAKYFKRQERIVLESLKENDYVKAFEVFSELINGNRVNRTKSYFQRKSGFSLKFNALQAKEPEAYNYFKGFLKLNGTRQALHVGNASFNDGLTVRQSLKGEMMKSVKPWIEEALERRLKVLIYSGQFDIIVPYPLSRSFVNSIGWGGAQAFSEARRLIWRNETTGEPVGYVRQFGVLTEVLVRNAGHFVPFDAPRQAYDMMDRFINNKAFGRSSRMIRTSPTRAKQ</sequence>
<evidence type="ECO:0000313" key="9">
    <source>
        <dbReference type="RefSeq" id="XP_003748417.1"/>
    </source>
</evidence>
<keyword evidence="3" id="KW-0645">Protease</keyword>
<name>A0AAJ6W118_9ACAR</name>
<dbReference type="GO" id="GO:0004185">
    <property type="term" value="F:serine-type carboxypeptidase activity"/>
    <property type="evidence" value="ECO:0007669"/>
    <property type="project" value="InterPro"/>
</dbReference>
<keyword evidence="2 9" id="KW-0121">Carboxypeptidase</keyword>
<dbReference type="PANTHER" id="PTHR11802:SF472">
    <property type="entry name" value="SERINE CARBOXYPEPTIDASE CPVL-RELATED"/>
    <property type="match status" value="1"/>
</dbReference>
<comment type="similarity">
    <text evidence="1">Belongs to the peptidase S10 family.</text>
</comment>
<dbReference type="GeneID" id="100903145"/>
<organism evidence="8 9">
    <name type="scientific">Galendromus occidentalis</name>
    <name type="common">western predatory mite</name>
    <dbReference type="NCBI Taxonomy" id="34638"/>
    <lineage>
        <taxon>Eukaryota</taxon>
        <taxon>Metazoa</taxon>
        <taxon>Ecdysozoa</taxon>
        <taxon>Arthropoda</taxon>
        <taxon>Chelicerata</taxon>
        <taxon>Arachnida</taxon>
        <taxon>Acari</taxon>
        <taxon>Parasitiformes</taxon>
        <taxon>Mesostigmata</taxon>
        <taxon>Gamasina</taxon>
        <taxon>Phytoseioidea</taxon>
        <taxon>Phytoseiidae</taxon>
        <taxon>Typhlodrominae</taxon>
        <taxon>Galendromus</taxon>
    </lineage>
</organism>
<keyword evidence="5" id="KW-0378">Hydrolase</keyword>